<dbReference type="GO" id="GO:0000976">
    <property type="term" value="F:transcription cis-regulatory region binding"/>
    <property type="evidence" value="ECO:0007669"/>
    <property type="project" value="TreeGrafter"/>
</dbReference>
<dbReference type="AlphaFoldDB" id="A0A645JEE3"/>
<dbReference type="PANTHER" id="PTHR48111">
    <property type="entry name" value="REGULATOR OF RPOS"/>
    <property type="match status" value="1"/>
</dbReference>
<dbReference type="SUPFAM" id="SSF46894">
    <property type="entry name" value="C-terminal effector domain of the bipartite response regulators"/>
    <property type="match status" value="1"/>
</dbReference>
<accession>A0A645JEE3</accession>
<comment type="caution">
    <text evidence="3">The sequence shown here is derived from an EMBL/GenBank/DDBJ whole genome shotgun (WGS) entry which is preliminary data.</text>
</comment>
<keyword evidence="1" id="KW-0238">DNA-binding</keyword>
<evidence type="ECO:0000256" key="1">
    <source>
        <dbReference type="ARBA" id="ARBA00023125"/>
    </source>
</evidence>
<dbReference type="InterPro" id="IPR039420">
    <property type="entry name" value="WalR-like"/>
</dbReference>
<dbReference type="PANTHER" id="PTHR48111:SF50">
    <property type="entry name" value="KDP OPERON TRANSCRIPTIONAL REGULATORY PROTEIN KDPE"/>
    <property type="match status" value="1"/>
</dbReference>
<organism evidence="3">
    <name type="scientific">bioreactor metagenome</name>
    <dbReference type="NCBI Taxonomy" id="1076179"/>
    <lineage>
        <taxon>unclassified sequences</taxon>
        <taxon>metagenomes</taxon>
        <taxon>ecological metagenomes</taxon>
    </lineage>
</organism>
<protein>
    <submittedName>
        <fullName evidence="3">Transcriptional regulatory protein KdpE</fullName>
    </submittedName>
</protein>
<dbReference type="GO" id="GO:0005829">
    <property type="term" value="C:cytosol"/>
    <property type="evidence" value="ECO:0007669"/>
    <property type="project" value="TreeGrafter"/>
</dbReference>
<dbReference type="InterPro" id="IPR036388">
    <property type="entry name" value="WH-like_DNA-bd_sf"/>
</dbReference>
<dbReference type="PROSITE" id="PS51755">
    <property type="entry name" value="OMPR_PHOB"/>
    <property type="match status" value="1"/>
</dbReference>
<dbReference type="SMART" id="SM00862">
    <property type="entry name" value="Trans_reg_C"/>
    <property type="match status" value="1"/>
</dbReference>
<name>A0A645JEE3_9ZZZZ</name>
<evidence type="ECO:0000259" key="2">
    <source>
        <dbReference type="PROSITE" id="PS51755"/>
    </source>
</evidence>
<dbReference type="GO" id="GO:0006355">
    <property type="term" value="P:regulation of DNA-templated transcription"/>
    <property type="evidence" value="ECO:0007669"/>
    <property type="project" value="InterPro"/>
</dbReference>
<sequence>MARIRVVERGMSTFGMRSNEQTITIGALSVDFEKRRVLVENSEVHLTPIEYRLLKLLLENRGKVLTHNYILKQIWGYENSDTKIVRVYMANLRRKLETGKTGPRYIFTEVGVGYRFSDE</sequence>
<reference evidence="3" key="1">
    <citation type="submission" date="2019-08" db="EMBL/GenBank/DDBJ databases">
        <authorList>
            <person name="Kucharzyk K."/>
            <person name="Murdoch R.W."/>
            <person name="Higgins S."/>
            <person name="Loffler F."/>
        </authorList>
    </citation>
    <scope>NUCLEOTIDE SEQUENCE</scope>
</reference>
<dbReference type="EMBL" id="VSSQ01139328">
    <property type="protein sequence ID" value="MPN61971.1"/>
    <property type="molecule type" value="Genomic_DNA"/>
</dbReference>
<dbReference type="InterPro" id="IPR016032">
    <property type="entry name" value="Sig_transdc_resp-reg_C-effctor"/>
</dbReference>
<dbReference type="GO" id="GO:0000156">
    <property type="term" value="F:phosphorelay response regulator activity"/>
    <property type="evidence" value="ECO:0007669"/>
    <property type="project" value="TreeGrafter"/>
</dbReference>
<dbReference type="CDD" id="cd00383">
    <property type="entry name" value="trans_reg_C"/>
    <property type="match status" value="1"/>
</dbReference>
<dbReference type="InterPro" id="IPR001867">
    <property type="entry name" value="OmpR/PhoB-type_DNA-bd"/>
</dbReference>
<dbReference type="Pfam" id="PF00486">
    <property type="entry name" value="Trans_reg_C"/>
    <property type="match status" value="1"/>
</dbReference>
<dbReference type="GO" id="GO:0032993">
    <property type="term" value="C:protein-DNA complex"/>
    <property type="evidence" value="ECO:0007669"/>
    <property type="project" value="TreeGrafter"/>
</dbReference>
<dbReference type="Gene3D" id="1.10.10.10">
    <property type="entry name" value="Winged helix-like DNA-binding domain superfamily/Winged helix DNA-binding domain"/>
    <property type="match status" value="1"/>
</dbReference>
<gene>
    <name evidence="3" type="primary">kdpE_49</name>
    <name evidence="3" type="ORF">SDC9_209717</name>
</gene>
<evidence type="ECO:0000313" key="3">
    <source>
        <dbReference type="EMBL" id="MPN61971.1"/>
    </source>
</evidence>
<proteinExistence type="predicted"/>
<feature type="domain" description="OmpR/PhoB-type" evidence="2">
    <location>
        <begin position="20"/>
        <end position="118"/>
    </location>
</feature>